<dbReference type="InterPro" id="IPR036388">
    <property type="entry name" value="WH-like_DNA-bd_sf"/>
</dbReference>
<keyword evidence="3" id="KW-0804">Transcription</keyword>
<dbReference type="InterPro" id="IPR001845">
    <property type="entry name" value="HTH_ArsR_DNA-bd_dom"/>
</dbReference>
<dbReference type="SUPFAM" id="SSF46785">
    <property type="entry name" value="Winged helix' DNA-binding domain"/>
    <property type="match status" value="1"/>
</dbReference>
<evidence type="ECO:0000313" key="6">
    <source>
        <dbReference type="Proteomes" id="UP000614996"/>
    </source>
</evidence>
<dbReference type="Proteomes" id="UP000614996">
    <property type="component" value="Unassembled WGS sequence"/>
</dbReference>
<name>A0A8J4EP34_9ACTN</name>
<accession>A0A8J4EP34</accession>
<dbReference type="InterPro" id="IPR011991">
    <property type="entry name" value="ArsR-like_HTH"/>
</dbReference>
<evidence type="ECO:0000256" key="3">
    <source>
        <dbReference type="ARBA" id="ARBA00023163"/>
    </source>
</evidence>
<dbReference type="InterPro" id="IPR051011">
    <property type="entry name" value="Metal_resp_trans_reg"/>
</dbReference>
<dbReference type="GO" id="GO:0003700">
    <property type="term" value="F:DNA-binding transcription factor activity"/>
    <property type="evidence" value="ECO:0007669"/>
    <property type="project" value="InterPro"/>
</dbReference>
<keyword evidence="1" id="KW-0805">Transcription regulation</keyword>
<dbReference type="PROSITE" id="PS50987">
    <property type="entry name" value="HTH_ARSR_2"/>
    <property type="match status" value="1"/>
</dbReference>
<dbReference type="NCBIfam" id="NF033788">
    <property type="entry name" value="HTH_metalloreg"/>
    <property type="match status" value="1"/>
</dbReference>
<keyword evidence="6" id="KW-1185">Reference proteome</keyword>
<evidence type="ECO:0000256" key="1">
    <source>
        <dbReference type="ARBA" id="ARBA00023015"/>
    </source>
</evidence>
<dbReference type="SMART" id="SM00418">
    <property type="entry name" value="HTH_ARSR"/>
    <property type="match status" value="1"/>
</dbReference>
<dbReference type="EMBL" id="BOPO01000128">
    <property type="protein sequence ID" value="GIL30910.1"/>
    <property type="molecule type" value="Genomic_DNA"/>
</dbReference>
<dbReference type="PRINTS" id="PR00778">
    <property type="entry name" value="HTHARSR"/>
</dbReference>
<sequence>MADEATQECCEGAGPQLATLTHDFLKALASDTRQQIMLLFSRGAELSVGEVAEQAGIGQSTASQQLALLRRGGIVTSRRDGKIVLYRADKARTSEALADLQTYLKHCC</sequence>
<gene>
    <name evidence="5" type="ORF">NUM_61640</name>
</gene>
<dbReference type="Pfam" id="PF12840">
    <property type="entry name" value="HTH_20"/>
    <property type="match status" value="1"/>
</dbReference>
<dbReference type="Gene3D" id="1.10.10.10">
    <property type="entry name" value="Winged helix-like DNA-binding domain superfamily/Winged helix DNA-binding domain"/>
    <property type="match status" value="1"/>
</dbReference>
<evidence type="ECO:0000256" key="2">
    <source>
        <dbReference type="ARBA" id="ARBA00023125"/>
    </source>
</evidence>
<protein>
    <recommendedName>
        <fullName evidence="4">HTH arsR-type domain-containing protein</fullName>
    </recommendedName>
</protein>
<dbReference type="PANTHER" id="PTHR43132:SF2">
    <property type="entry name" value="ARSENICAL RESISTANCE OPERON REPRESSOR ARSR-RELATED"/>
    <property type="match status" value="1"/>
</dbReference>
<proteinExistence type="predicted"/>
<dbReference type="AlphaFoldDB" id="A0A8J4EP34"/>
<organism evidence="5 6">
    <name type="scientific">Actinocatenispora comari</name>
    <dbReference type="NCBI Taxonomy" id="2807577"/>
    <lineage>
        <taxon>Bacteria</taxon>
        <taxon>Bacillati</taxon>
        <taxon>Actinomycetota</taxon>
        <taxon>Actinomycetes</taxon>
        <taxon>Micromonosporales</taxon>
        <taxon>Micromonosporaceae</taxon>
        <taxon>Actinocatenispora</taxon>
    </lineage>
</organism>
<dbReference type="PANTHER" id="PTHR43132">
    <property type="entry name" value="ARSENICAL RESISTANCE OPERON REPRESSOR ARSR-RELATED"/>
    <property type="match status" value="1"/>
</dbReference>
<keyword evidence="2" id="KW-0238">DNA-binding</keyword>
<dbReference type="CDD" id="cd00090">
    <property type="entry name" value="HTH_ARSR"/>
    <property type="match status" value="1"/>
</dbReference>
<feature type="domain" description="HTH arsR-type" evidence="4">
    <location>
        <begin position="13"/>
        <end position="108"/>
    </location>
</feature>
<evidence type="ECO:0000259" key="4">
    <source>
        <dbReference type="PROSITE" id="PS50987"/>
    </source>
</evidence>
<evidence type="ECO:0000313" key="5">
    <source>
        <dbReference type="EMBL" id="GIL30910.1"/>
    </source>
</evidence>
<dbReference type="InterPro" id="IPR036390">
    <property type="entry name" value="WH_DNA-bd_sf"/>
</dbReference>
<dbReference type="RefSeq" id="WP_207128501.1">
    <property type="nucleotide sequence ID" value="NZ_BOPO01000128.1"/>
</dbReference>
<comment type="caution">
    <text evidence="5">The sequence shown here is derived from an EMBL/GenBank/DDBJ whole genome shotgun (WGS) entry which is preliminary data.</text>
</comment>
<dbReference type="GO" id="GO:0003677">
    <property type="term" value="F:DNA binding"/>
    <property type="evidence" value="ECO:0007669"/>
    <property type="project" value="UniProtKB-KW"/>
</dbReference>
<reference evidence="6" key="1">
    <citation type="journal article" date="2021" name="Int. J. Syst. Evol. Microbiol.">
        <title>Actinocatenispora comari sp. nov., an endophytic actinomycete isolated from aerial parts of Comarum salesowianum.</title>
        <authorList>
            <person name="Oyunbileg N."/>
            <person name="Iizaka Y."/>
            <person name="Hamada M."/>
            <person name="Davaapurev B.O."/>
            <person name="Fukumoto A."/>
            <person name="Tsetseg B."/>
            <person name="Kato F."/>
            <person name="Tamura T."/>
            <person name="Batkhuu J."/>
            <person name="Anzai Y."/>
        </authorList>
    </citation>
    <scope>NUCLEOTIDE SEQUENCE [LARGE SCALE GENOMIC DNA]</scope>
    <source>
        <strain evidence="6">NUM-2625</strain>
    </source>
</reference>